<keyword evidence="5 7" id="KW-1133">Transmembrane helix</keyword>
<dbReference type="InterPro" id="IPR000515">
    <property type="entry name" value="MetI-like"/>
</dbReference>
<feature type="transmembrane region" description="Helical" evidence="7">
    <location>
        <begin position="72"/>
        <end position="91"/>
    </location>
</feature>
<dbReference type="Gene3D" id="1.10.3720.10">
    <property type="entry name" value="MetI-like"/>
    <property type="match status" value="1"/>
</dbReference>
<comment type="similarity">
    <text evidence="7">Belongs to the binding-protein-dependent transport system permease family.</text>
</comment>
<gene>
    <name evidence="9" type="ORF">SAMN04488518_112109</name>
</gene>
<proteinExistence type="inferred from homology"/>
<feature type="domain" description="ABC transmembrane type-1" evidence="8">
    <location>
        <begin position="65"/>
        <end position="250"/>
    </location>
</feature>
<keyword evidence="4 7" id="KW-0812">Transmembrane</keyword>
<keyword evidence="3" id="KW-1003">Cell membrane</keyword>
<comment type="subcellular location">
    <subcellularLocation>
        <location evidence="1 7">Cell membrane</location>
        <topology evidence="1 7">Multi-pass membrane protein</topology>
    </subcellularLocation>
</comment>
<keyword evidence="10" id="KW-1185">Reference proteome</keyword>
<protein>
    <submittedName>
        <fullName evidence="9">NitT/TauT family transport system permease protein</fullName>
    </submittedName>
</protein>
<evidence type="ECO:0000313" key="10">
    <source>
        <dbReference type="Proteomes" id="UP000199598"/>
    </source>
</evidence>
<organism evidence="9 10">
    <name type="scientific">Pseudovibrio ascidiaceicola</name>
    <dbReference type="NCBI Taxonomy" id="285279"/>
    <lineage>
        <taxon>Bacteria</taxon>
        <taxon>Pseudomonadati</taxon>
        <taxon>Pseudomonadota</taxon>
        <taxon>Alphaproteobacteria</taxon>
        <taxon>Hyphomicrobiales</taxon>
        <taxon>Stappiaceae</taxon>
        <taxon>Pseudovibrio</taxon>
    </lineage>
</organism>
<feature type="transmembrane region" description="Helical" evidence="7">
    <location>
        <begin position="103"/>
        <end position="125"/>
    </location>
</feature>
<evidence type="ECO:0000256" key="7">
    <source>
        <dbReference type="RuleBase" id="RU363032"/>
    </source>
</evidence>
<sequence>MIHHMLSTLLSKLWSGWGTLAGVFLIFALWQVGFEAFGSLVLPAPLEALSRLVDLVALPSGLEYILITAKRAFAGFLLASAFGIFFGLIAGWSNTLSLLCKPFITVALGVPPIAWIVLALLWFGGDDGTPIFTVFISTIPLIFAGALQGVRMREKELDEMAQSFHVPPVQRFWQVQAPQIVSYLFPAWATALGLSWKVVVMAELLSSTRGIGAGLAEARVNIDTASTMAWIVVVVGLLLVIEGMLLNPVKDYVEGWKHAE</sequence>
<dbReference type="Proteomes" id="UP000199598">
    <property type="component" value="Unassembled WGS sequence"/>
</dbReference>
<evidence type="ECO:0000256" key="1">
    <source>
        <dbReference type="ARBA" id="ARBA00004651"/>
    </source>
</evidence>
<dbReference type="PROSITE" id="PS50928">
    <property type="entry name" value="ABC_TM1"/>
    <property type="match status" value="1"/>
</dbReference>
<evidence type="ECO:0000256" key="3">
    <source>
        <dbReference type="ARBA" id="ARBA00022475"/>
    </source>
</evidence>
<accession>A0A1I4DPU0</accession>
<feature type="transmembrane region" description="Helical" evidence="7">
    <location>
        <begin position="228"/>
        <end position="247"/>
    </location>
</feature>
<evidence type="ECO:0000256" key="2">
    <source>
        <dbReference type="ARBA" id="ARBA00022448"/>
    </source>
</evidence>
<feature type="transmembrane region" description="Helical" evidence="7">
    <location>
        <begin position="180"/>
        <end position="199"/>
    </location>
</feature>
<dbReference type="Pfam" id="PF00528">
    <property type="entry name" value="BPD_transp_1"/>
    <property type="match status" value="1"/>
</dbReference>
<keyword evidence="2 7" id="KW-0813">Transport</keyword>
<evidence type="ECO:0000256" key="6">
    <source>
        <dbReference type="ARBA" id="ARBA00023136"/>
    </source>
</evidence>
<dbReference type="SUPFAM" id="SSF161098">
    <property type="entry name" value="MetI-like"/>
    <property type="match status" value="1"/>
</dbReference>
<dbReference type="RefSeq" id="WP_208860541.1">
    <property type="nucleotide sequence ID" value="NZ_FOSK01000012.1"/>
</dbReference>
<evidence type="ECO:0000313" key="9">
    <source>
        <dbReference type="EMBL" id="SFK95375.1"/>
    </source>
</evidence>
<dbReference type="PANTHER" id="PTHR30151">
    <property type="entry name" value="ALKANE SULFONATE ABC TRANSPORTER-RELATED, MEMBRANE SUBUNIT"/>
    <property type="match status" value="1"/>
</dbReference>
<evidence type="ECO:0000256" key="5">
    <source>
        <dbReference type="ARBA" id="ARBA00022989"/>
    </source>
</evidence>
<dbReference type="EMBL" id="FOSK01000012">
    <property type="protein sequence ID" value="SFK95375.1"/>
    <property type="molecule type" value="Genomic_DNA"/>
</dbReference>
<dbReference type="CDD" id="cd06261">
    <property type="entry name" value="TM_PBP2"/>
    <property type="match status" value="1"/>
</dbReference>
<evidence type="ECO:0000259" key="8">
    <source>
        <dbReference type="PROSITE" id="PS50928"/>
    </source>
</evidence>
<reference evidence="9 10" key="1">
    <citation type="submission" date="2016-10" db="EMBL/GenBank/DDBJ databases">
        <authorList>
            <person name="Varghese N."/>
            <person name="Submissions S."/>
        </authorList>
    </citation>
    <scope>NUCLEOTIDE SEQUENCE [LARGE SCALE GENOMIC DNA]</scope>
    <source>
        <strain evidence="9 10">DSM 16392</strain>
    </source>
</reference>
<keyword evidence="6 7" id="KW-0472">Membrane</keyword>
<dbReference type="InterPro" id="IPR035906">
    <property type="entry name" value="MetI-like_sf"/>
</dbReference>
<evidence type="ECO:0000256" key="4">
    <source>
        <dbReference type="ARBA" id="ARBA00022692"/>
    </source>
</evidence>
<comment type="caution">
    <text evidence="9">The sequence shown here is derived from an EMBL/GenBank/DDBJ whole genome shotgun (WGS) entry which is preliminary data.</text>
</comment>
<feature type="transmembrane region" description="Helical" evidence="7">
    <location>
        <begin position="131"/>
        <end position="150"/>
    </location>
</feature>
<name>A0A1I4DPU0_9HYPH</name>
<dbReference type="PANTHER" id="PTHR30151:SF0">
    <property type="entry name" value="ABC TRANSPORTER PERMEASE PROTEIN MJ0413-RELATED"/>
    <property type="match status" value="1"/>
</dbReference>